<evidence type="ECO:0000313" key="1">
    <source>
        <dbReference type="EMBL" id="KAK6501712.1"/>
    </source>
</evidence>
<sequence>MGQNKSARRAFKAPARARMQAFLPHWPEHEELLPLSPHDPFIAGLNPRIQMAPPGTNRPKLNVVPAGLYRTRTKMVEALSTVCNVLLQKYDALCANPEEHSWGSLDRLILTLQREERTDDRATGRNFVFKFDAPTLWRFLRFRHRFPLHNHLFDSLRILKLSVPHWLVIREVLCDGRFQKIGRSAIPLPHEYELEAEKYGRFFYTGREAAIGKPTVLLTLARVANKILQDSNLLGALMTPVWQGRGILSPESQVGKIEKPRRVEEPSTDYDINEYLHFPEDDSNCNLGPVFSVAPPKKASDEPNPDKMVPDEIATDDIAPDQATADEMNPDQAAFGQMNTMPSFPITGHPVEQTFRFDMSHPLKPLQSH</sequence>
<organism evidence="1 2">
    <name type="scientific">Arthrobotrys musiformis</name>
    <dbReference type="NCBI Taxonomy" id="47236"/>
    <lineage>
        <taxon>Eukaryota</taxon>
        <taxon>Fungi</taxon>
        <taxon>Dikarya</taxon>
        <taxon>Ascomycota</taxon>
        <taxon>Pezizomycotina</taxon>
        <taxon>Orbiliomycetes</taxon>
        <taxon>Orbiliales</taxon>
        <taxon>Orbiliaceae</taxon>
        <taxon>Arthrobotrys</taxon>
    </lineage>
</organism>
<reference evidence="1 2" key="1">
    <citation type="submission" date="2023-08" db="EMBL/GenBank/DDBJ databases">
        <authorList>
            <person name="Palmer J.M."/>
        </authorList>
    </citation>
    <scope>NUCLEOTIDE SEQUENCE [LARGE SCALE GENOMIC DNA]</scope>
    <source>
        <strain evidence="1 2">TWF481</strain>
    </source>
</reference>
<keyword evidence="2" id="KW-1185">Reference proteome</keyword>
<evidence type="ECO:0000313" key="2">
    <source>
        <dbReference type="Proteomes" id="UP001370758"/>
    </source>
</evidence>
<comment type="caution">
    <text evidence="1">The sequence shown here is derived from an EMBL/GenBank/DDBJ whole genome shotgun (WGS) entry which is preliminary data.</text>
</comment>
<proteinExistence type="predicted"/>
<accession>A0AAV9W3Y9</accession>
<name>A0AAV9W3Y9_9PEZI</name>
<dbReference type="Proteomes" id="UP001370758">
    <property type="component" value="Unassembled WGS sequence"/>
</dbReference>
<dbReference type="EMBL" id="JAVHJL010000006">
    <property type="protein sequence ID" value="KAK6501712.1"/>
    <property type="molecule type" value="Genomic_DNA"/>
</dbReference>
<dbReference type="AlphaFoldDB" id="A0AAV9W3Y9"/>
<gene>
    <name evidence="1" type="ORF">TWF481_009538</name>
</gene>
<protein>
    <submittedName>
        <fullName evidence="1">Uncharacterized protein</fullName>
    </submittedName>
</protein>